<comment type="caution">
    <text evidence="1">The sequence shown here is derived from an EMBL/GenBank/DDBJ whole genome shotgun (WGS) entry which is preliminary data.</text>
</comment>
<dbReference type="EMBL" id="ALWB01000078">
    <property type="protein sequence ID" value="ELS32735.1"/>
    <property type="molecule type" value="Genomic_DNA"/>
</dbReference>
<evidence type="ECO:0000313" key="2">
    <source>
        <dbReference type="Proteomes" id="UP000011201"/>
    </source>
</evidence>
<evidence type="ECO:0000313" key="1">
    <source>
        <dbReference type="EMBL" id="ELS32735.1"/>
    </source>
</evidence>
<accession>L8N1X4</accession>
<gene>
    <name evidence="1" type="ORF">Pse7429DRAFT_2185</name>
</gene>
<sequence length="63" mass="7653">MRRFLFFILLKRLLMYSCRHKRYDKIKSQEKKVGAKRQPSFLGIYTNSRKCDNTFVNYSALRS</sequence>
<name>L8N1X4_9CYAN</name>
<feature type="non-terminal residue" evidence="1">
    <location>
        <position position="63"/>
    </location>
</feature>
<reference evidence="1 2" key="1">
    <citation type="journal article" date="2013" name="Proc. Natl. Acad. Sci. U.S.A.">
        <title>Improving the coverage of the cyanobacterial phylum using diversity-driven genome sequencing.</title>
        <authorList>
            <person name="Shih P.M."/>
            <person name="Wu D."/>
            <person name="Latifi A."/>
            <person name="Axen S.D."/>
            <person name="Fewer D.P."/>
            <person name="Talla E."/>
            <person name="Calteau A."/>
            <person name="Cai F."/>
            <person name="Tandeau de Marsac N."/>
            <person name="Rippka R."/>
            <person name="Herdman M."/>
            <person name="Sivonen K."/>
            <person name="Coursin T."/>
            <person name="Laurent T."/>
            <person name="Goodwin L."/>
            <person name="Nolan M."/>
            <person name="Davenport K.W."/>
            <person name="Han C.S."/>
            <person name="Rubin E.M."/>
            <person name="Eisen J.A."/>
            <person name="Woyke T."/>
            <person name="Gugger M."/>
            <person name="Kerfeld C.A."/>
        </authorList>
    </citation>
    <scope>NUCLEOTIDE SEQUENCE [LARGE SCALE GENOMIC DNA]</scope>
    <source>
        <strain evidence="1 2">PCC 7429</strain>
    </source>
</reference>
<protein>
    <submittedName>
        <fullName evidence="1">Uncharacterized protein</fullName>
    </submittedName>
</protein>
<keyword evidence="2" id="KW-1185">Reference proteome</keyword>
<organism evidence="1 2">
    <name type="scientific">Pseudanabaena biceps PCC 7429</name>
    <dbReference type="NCBI Taxonomy" id="927668"/>
    <lineage>
        <taxon>Bacteria</taxon>
        <taxon>Bacillati</taxon>
        <taxon>Cyanobacteriota</taxon>
        <taxon>Cyanophyceae</taxon>
        <taxon>Pseudanabaenales</taxon>
        <taxon>Pseudanabaenaceae</taxon>
        <taxon>Pseudanabaena</taxon>
    </lineage>
</organism>
<dbReference type="AlphaFoldDB" id="L8N1X4"/>
<dbReference type="Proteomes" id="UP000011201">
    <property type="component" value="Unassembled WGS sequence"/>
</dbReference>
<proteinExistence type="predicted"/>